<organism evidence="1">
    <name type="scientific">uncultured marine crenarchaeote HF4000_APKG3E18</name>
    <dbReference type="NCBI Taxonomy" id="455585"/>
    <lineage>
        <taxon>Archaea</taxon>
        <taxon>Nitrososphaerota</taxon>
        <taxon>Nitrososphaeria</taxon>
        <taxon>Nitrosopumilales</taxon>
        <taxon>environmental samples</taxon>
    </lineage>
</organism>
<name>B3T7I0_9ARCH</name>
<proteinExistence type="predicted"/>
<gene>
    <name evidence="1" type="ORF">ALOHA_HF4000APKG3E18ctg5g4</name>
</gene>
<dbReference type="AlphaFoldDB" id="B3T7I0"/>
<reference evidence="1" key="1">
    <citation type="journal article" date="2008" name="ISME J.">
        <title>Genomic patterns of recombination, clonal divergence and environment in marine microbial populations.</title>
        <authorList>
            <person name="Konstantinidis K.T."/>
            <person name="Delong E.F."/>
        </authorList>
    </citation>
    <scope>NUCLEOTIDE SEQUENCE</scope>
</reference>
<sequence length="46" mass="5783">MKFRRSRYAKNLEIKKRFFLNVNMDFFKVDRYHIANIKKTLIAFRN</sequence>
<protein>
    <submittedName>
        <fullName evidence="1">Uncharacterized protein</fullName>
    </submittedName>
</protein>
<accession>B3T7I0</accession>
<evidence type="ECO:0000313" key="1">
    <source>
        <dbReference type="EMBL" id="ABZ08539.1"/>
    </source>
</evidence>
<dbReference type="EMBL" id="EU016631">
    <property type="protein sequence ID" value="ABZ08539.1"/>
    <property type="molecule type" value="Genomic_DNA"/>
</dbReference>